<organism evidence="11 12">
    <name type="scientific">Candidatus Nealsonbacteria bacterium CG23_combo_of_CG06-09_8_20_14_all_39_17</name>
    <dbReference type="NCBI Taxonomy" id="1974722"/>
    <lineage>
        <taxon>Bacteria</taxon>
        <taxon>Candidatus Nealsoniibacteriota</taxon>
    </lineage>
</organism>
<dbReference type="GO" id="GO:0005524">
    <property type="term" value="F:ATP binding"/>
    <property type="evidence" value="ECO:0007669"/>
    <property type="project" value="UniProtKB-UniRule"/>
</dbReference>
<dbReference type="GO" id="GO:0046933">
    <property type="term" value="F:proton-transporting ATP synthase activity, rotational mechanism"/>
    <property type="evidence" value="ECO:0007669"/>
    <property type="project" value="UniProtKB-UniRule"/>
</dbReference>
<keyword evidence="8 10" id="KW-0139">CF(1)</keyword>
<keyword evidence="4 10" id="KW-0813">Transport</keyword>
<keyword evidence="5 10" id="KW-0375">Hydrogen ion transport</keyword>
<gene>
    <name evidence="10 11" type="primary">atpG</name>
    <name evidence="11" type="ORF">COX37_02005</name>
</gene>
<evidence type="ECO:0000313" key="11">
    <source>
        <dbReference type="EMBL" id="PIP22810.1"/>
    </source>
</evidence>
<evidence type="ECO:0000256" key="1">
    <source>
        <dbReference type="ARBA" id="ARBA00003456"/>
    </source>
</evidence>
<dbReference type="PRINTS" id="PR00126">
    <property type="entry name" value="ATPASEGAMMA"/>
</dbReference>
<comment type="subunit">
    <text evidence="10">F-type ATPases have 2 components, CF(1) - the catalytic core - and CF(0) - the membrane proton channel. CF(1) has five subunits: alpha(3), beta(3), gamma(1), delta(1), epsilon(1). CF(0) has three main subunits: a, b and c.</text>
</comment>
<dbReference type="GO" id="GO:0005886">
    <property type="term" value="C:plasma membrane"/>
    <property type="evidence" value="ECO:0007669"/>
    <property type="project" value="UniProtKB-SubCell"/>
</dbReference>
<dbReference type="SUPFAM" id="SSF52943">
    <property type="entry name" value="ATP synthase (F1-ATPase), gamma subunit"/>
    <property type="match status" value="1"/>
</dbReference>
<dbReference type="InterPro" id="IPR035968">
    <property type="entry name" value="ATP_synth_F1_ATPase_gsu"/>
</dbReference>
<dbReference type="CDD" id="cd12151">
    <property type="entry name" value="F1-ATPase_gamma"/>
    <property type="match status" value="1"/>
</dbReference>
<dbReference type="GO" id="GO:0042777">
    <property type="term" value="P:proton motive force-driven plasma membrane ATP synthesis"/>
    <property type="evidence" value="ECO:0007669"/>
    <property type="project" value="UniProtKB-UniRule"/>
</dbReference>
<keyword evidence="6 10" id="KW-0406">Ion transport</keyword>
<name>A0A2G9YUA5_9BACT</name>
<dbReference type="PANTHER" id="PTHR11693:SF22">
    <property type="entry name" value="ATP SYNTHASE SUBUNIT GAMMA, MITOCHONDRIAL"/>
    <property type="match status" value="1"/>
</dbReference>
<comment type="subcellular location">
    <subcellularLocation>
        <location evidence="10">Cell membrane</location>
        <topology evidence="10">Peripheral membrane protein</topology>
    </subcellularLocation>
    <subcellularLocation>
        <location evidence="2">Membrane</location>
        <topology evidence="2">Peripheral membrane protein</topology>
    </subcellularLocation>
</comment>
<evidence type="ECO:0000256" key="9">
    <source>
        <dbReference type="ARBA" id="ARBA00023310"/>
    </source>
</evidence>
<reference evidence="11 12" key="1">
    <citation type="submission" date="2017-09" db="EMBL/GenBank/DDBJ databases">
        <title>Depth-based differentiation of microbial function through sediment-hosted aquifers and enrichment of novel symbionts in the deep terrestrial subsurface.</title>
        <authorList>
            <person name="Probst A.J."/>
            <person name="Ladd B."/>
            <person name="Jarett J.K."/>
            <person name="Geller-Mcgrath D.E."/>
            <person name="Sieber C.M."/>
            <person name="Emerson J.B."/>
            <person name="Anantharaman K."/>
            <person name="Thomas B.C."/>
            <person name="Malmstrom R."/>
            <person name="Stieglmeier M."/>
            <person name="Klingl A."/>
            <person name="Woyke T."/>
            <person name="Ryan C.M."/>
            <person name="Banfield J.F."/>
        </authorList>
    </citation>
    <scope>NUCLEOTIDE SEQUENCE [LARGE SCALE GENOMIC DNA]</scope>
    <source>
        <strain evidence="11">CG23_combo_of_CG06-09_8_20_14_all_39_17</strain>
    </source>
</reference>
<comment type="caution">
    <text evidence="11">The sequence shown here is derived from an EMBL/GenBank/DDBJ whole genome shotgun (WGS) entry which is preliminary data.</text>
</comment>
<dbReference type="HAMAP" id="MF_00815">
    <property type="entry name" value="ATP_synth_gamma_bact"/>
    <property type="match status" value="1"/>
</dbReference>
<evidence type="ECO:0000256" key="5">
    <source>
        <dbReference type="ARBA" id="ARBA00022781"/>
    </source>
</evidence>
<dbReference type="NCBIfam" id="TIGR01146">
    <property type="entry name" value="ATPsyn_F1gamma"/>
    <property type="match status" value="1"/>
</dbReference>
<dbReference type="AlphaFoldDB" id="A0A2G9YUA5"/>
<dbReference type="PANTHER" id="PTHR11693">
    <property type="entry name" value="ATP SYNTHASE GAMMA CHAIN"/>
    <property type="match status" value="1"/>
</dbReference>
<dbReference type="Proteomes" id="UP000229976">
    <property type="component" value="Unassembled WGS sequence"/>
</dbReference>
<proteinExistence type="inferred from homology"/>
<keyword evidence="10" id="KW-1003">Cell membrane</keyword>
<sequence>MSYQKIKQKINLTGNISEIVHAIEVTSIMKMKKTQKIALESRPFAIKFSGILARLLRYQEGGGFESDFFKEGKGDRILMAVLTSDRGFCGFYNKSVLKMAEEKIKEFNGKQEIEVVAIGKKTINFFKRRNAKVIKEFVRLSDFPSIDHIKPISNFLIEQFETQQYKKILFFFGHFVSTFIYEPKMVELLPSNLEQLTEELEKVTGKAEIGKEKFYDYIFEPSPEIIFKKLIPLLIRFRVYHLVLGAKAAEYSSRMVAMKRASENAKDLLRKLILKYNEVRQEQITSELLEITSAKEVLI</sequence>
<evidence type="ECO:0000313" key="12">
    <source>
        <dbReference type="Proteomes" id="UP000229976"/>
    </source>
</evidence>
<dbReference type="InterPro" id="IPR000131">
    <property type="entry name" value="ATP_synth_F1_gsu"/>
</dbReference>
<dbReference type="Pfam" id="PF00231">
    <property type="entry name" value="ATP-synt"/>
    <property type="match status" value="1"/>
</dbReference>
<accession>A0A2G9YUA5</accession>
<dbReference type="GO" id="GO:0045259">
    <property type="term" value="C:proton-transporting ATP synthase complex"/>
    <property type="evidence" value="ECO:0007669"/>
    <property type="project" value="UniProtKB-KW"/>
</dbReference>
<evidence type="ECO:0000256" key="10">
    <source>
        <dbReference type="HAMAP-Rule" id="MF_00815"/>
    </source>
</evidence>
<dbReference type="Gene3D" id="3.40.1380.10">
    <property type="match status" value="1"/>
</dbReference>
<keyword evidence="7 10" id="KW-0472">Membrane</keyword>
<comment type="function">
    <text evidence="1 10">Produces ATP from ADP in the presence of a proton gradient across the membrane. The gamma chain is believed to be important in regulating ATPase activity and the flow of protons through the CF(0) complex.</text>
</comment>
<dbReference type="EMBL" id="PCRO01000026">
    <property type="protein sequence ID" value="PIP22810.1"/>
    <property type="molecule type" value="Genomic_DNA"/>
</dbReference>
<evidence type="ECO:0000256" key="3">
    <source>
        <dbReference type="ARBA" id="ARBA00007681"/>
    </source>
</evidence>
<protein>
    <recommendedName>
        <fullName evidence="10">ATP synthase gamma chain</fullName>
    </recommendedName>
    <alternativeName>
        <fullName evidence="10">ATP synthase F1 sector gamma subunit</fullName>
    </alternativeName>
    <alternativeName>
        <fullName evidence="10">F-ATPase gamma subunit</fullName>
    </alternativeName>
</protein>
<evidence type="ECO:0000256" key="8">
    <source>
        <dbReference type="ARBA" id="ARBA00023196"/>
    </source>
</evidence>
<dbReference type="Gene3D" id="1.10.287.80">
    <property type="entry name" value="ATP synthase, gamma subunit, helix hairpin domain"/>
    <property type="match status" value="1"/>
</dbReference>
<evidence type="ECO:0000256" key="2">
    <source>
        <dbReference type="ARBA" id="ARBA00004170"/>
    </source>
</evidence>
<evidence type="ECO:0000256" key="7">
    <source>
        <dbReference type="ARBA" id="ARBA00023136"/>
    </source>
</evidence>
<comment type="similarity">
    <text evidence="3 10">Belongs to the ATPase gamma chain family.</text>
</comment>
<evidence type="ECO:0000256" key="4">
    <source>
        <dbReference type="ARBA" id="ARBA00022448"/>
    </source>
</evidence>
<evidence type="ECO:0000256" key="6">
    <source>
        <dbReference type="ARBA" id="ARBA00023065"/>
    </source>
</evidence>
<keyword evidence="9 10" id="KW-0066">ATP synthesis</keyword>